<evidence type="ECO:0000313" key="3">
    <source>
        <dbReference type="Proteomes" id="UP000784294"/>
    </source>
</evidence>
<dbReference type="EMBL" id="CAAALY010254179">
    <property type="protein sequence ID" value="VEL37162.1"/>
    <property type="molecule type" value="Genomic_DNA"/>
</dbReference>
<dbReference type="AlphaFoldDB" id="A0A448XI45"/>
<feature type="coiled-coil region" evidence="1">
    <location>
        <begin position="12"/>
        <end position="57"/>
    </location>
</feature>
<keyword evidence="3" id="KW-1185">Reference proteome</keyword>
<dbReference type="OrthoDB" id="3549872at2759"/>
<protein>
    <submittedName>
        <fullName evidence="2">Uncharacterized protein</fullName>
    </submittedName>
</protein>
<gene>
    <name evidence="2" type="ORF">PXEA_LOCUS30602</name>
</gene>
<reference evidence="2" key="1">
    <citation type="submission" date="2018-11" db="EMBL/GenBank/DDBJ databases">
        <authorList>
            <consortium name="Pathogen Informatics"/>
        </authorList>
    </citation>
    <scope>NUCLEOTIDE SEQUENCE</scope>
</reference>
<comment type="caution">
    <text evidence="2">The sequence shown here is derived from an EMBL/GenBank/DDBJ whole genome shotgun (WGS) entry which is preliminary data.</text>
</comment>
<evidence type="ECO:0000256" key="1">
    <source>
        <dbReference type="SAM" id="Coils"/>
    </source>
</evidence>
<accession>A0A448XI45</accession>
<name>A0A448XI45_9PLAT</name>
<keyword evidence="1" id="KW-0175">Coiled coil</keyword>
<proteinExistence type="predicted"/>
<sequence length="68" mass="7945">METSRGAIQAELANSERRLTEFEDVVRSKERAAAQASDDWQRDFRRLEDARQALEAKVSFAPDMRFHF</sequence>
<dbReference type="Proteomes" id="UP000784294">
    <property type="component" value="Unassembled WGS sequence"/>
</dbReference>
<evidence type="ECO:0000313" key="2">
    <source>
        <dbReference type="EMBL" id="VEL37162.1"/>
    </source>
</evidence>
<organism evidence="2 3">
    <name type="scientific">Protopolystoma xenopodis</name>
    <dbReference type="NCBI Taxonomy" id="117903"/>
    <lineage>
        <taxon>Eukaryota</taxon>
        <taxon>Metazoa</taxon>
        <taxon>Spiralia</taxon>
        <taxon>Lophotrochozoa</taxon>
        <taxon>Platyhelminthes</taxon>
        <taxon>Monogenea</taxon>
        <taxon>Polyopisthocotylea</taxon>
        <taxon>Polystomatidea</taxon>
        <taxon>Polystomatidae</taxon>
        <taxon>Protopolystoma</taxon>
    </lineage>
</organism>